<dbReference type="HAMAP" id="MF_01161">
    <property type="entry name" value="tRNA_Ile_lys_synt"/>
    <property type="match status" value="1"/>
</dbReference>
<evidence type="ECO:0000256" key="6">
    <source>
        <dbReference type="ARBA" id="ARBA00022840"/>
    </source>
</evidence>
<evidence type="ECO:0000313" key="10">
    <source>
        <dbReference type="EMBL" id="SJZ53759.1"/>
    </source>
</evidence>
<evidence type="ECO:0000256" key="2">
    <source>
        <dbReference type="ARBA" id="ARBA00022490"/>
    </source>
</evidence>
<dbReference type="PANTHER" id="PTHR43033:SF1">
    <property type="entry name" value="TRNA(ILE)-LYSIDINE SYNTHASE-RELATED"/>
    <property type="match status" value="1"/>
</dbReference>
<dbReference type="AlphaFoldDB" id="A0A1T4LGA0"/>
<dbReference type="InterPro" id="IPR011063">
    <property type="entry name" value="TilS/TtcA_N"/>
</dbReference>
<dbReference type="GO" id="GO:0005737">
    <property type="term" value="C:cytoplasm"/>
    <property type="evidence" value="ECO:0007669"/>
    <property type="project" value="UniProtKB-SubCell"/>
</dbReference>
<evidence type="ECO:0000313" key="11">
    <source>
        <dbReference type="Proteomes" id="UP000189956"/>
    </source>
</evidence>
<proteinExistence type="inferred from homology"/>
<dbReference type="GO" id="GO:0032267">
    <property type="term" value="F:tRNA(Ile)-lysidine synthase activity"/>
    <property type="evidence" value="ECO:0007669"/>
    <property type="project" value="UniProtKB-EC"/>
</dbReference>
<dbReference type="Pfam" id="PF11734">
    <property type="entry name" value="TilS_C"/>
    <property type="match status" value="1"/>
</dbReference>
<reference evidence="10 11" key="1">
    <citation type="submission" date="2017-02" db="EMBL/GenBank/DDBJ databases">
        <authorList>
            <person name="Peterson S.W."/>
        </authorList>
    </citation>
    <scope>NUCLEOTIDE SEQUENCE [LARGE SCALE GENOMIC DNA]</scope>
    <source>
        <strain evidence="10 11">ATCC 700135</strain>
    </source>
</reference>
<feature type="binding site" evidence="8">
    <location>
        <begin position="24"/>
        <end position="29"/>
    </location>
    <ligand>
        <name>ATP</name>
        <dbReference type="ChEBI" id="CHEBI:30616"/>
    </ligand>
</feature>
<dbReference type="EMBL" id="FUWL01000007">
    <property type="protein sequence ID" value="SJZ53759.1"/>
    <property type="molecule type" value="Genomic_DNA"/>
</dbReference>
<keyword evidence="2 8" id="KW-0963">Cytoplasm</keyword>
<dbReference type="GO" id="GO:0006400">
    <property type="term" value="P:tRNA modification"/>
    <property type="evidence" value="ECO:0007669"/>
    <property type="project" value="UniProtKB-UniRule"/>
</dbReference>
<accession>A0A1T4LGA0</accession>
<dbReference type="InterPro" id="IPR012796">
    <property type="entry name" value="Lysidine-tRNA-synth_C"/>
</dbReference>
<dbReference type="Gene3D" id="3.40.50.620">
    <property type="entry name" value="HUPs"/>
    <property type="match status" value="1"/>
</dbReference>
<evidence type="ECO:0000256" key="3">
    <source>
        <dbReference type="ARBA" id="ARBA00022598"/>
    </source>
</evidence>
<dbReference type="Proteomes" id="UP000189956">
    <property type="component" value="Unassembled WGS sequence"/>
</dbReference>
<keyword evidence="5 8" id="KW-0547">Nucleotide-binding</keyword>
<keyword evidence="6 8" id="KW-0067">ATP-binding</keyword>
<dbReference type="SUPFAM" id="SSF56037">
    <property type="entry name" value="PheT/TilS domain"/>
    <property type="match status" value="1"/>
</dbReference>
<feature type="domain" description="Lysidine-tRNA(Ile) synthetase C-terminal" evidence="9">
    <location>
        <begin position="360"/>
        <end position="435"/>
    </location>
</feature>
<evidence type="ECO:0000256" key="8">
    <source>
        <dbReference type="HAMAP-Rule" id="MF_01161"/>
    </source>
</evidence>
<keyword evidence="4 8" id="KW-0819">tRNA processing</keyword>
<evidence type="ECO:0000256" key="4">
    <source>
        <dbReference type="ARBA" id="ARBA00022694"/>
    </source>
</evidence>
<dbReference type="InterPro" id="IPR014729">
    <property type="entry name" value="Rossmann-like_a/b/a_fold"/>
</dbReference>
<evidence type="ECO:0000256" key="5">
    <source>
        <dbReference type="ARBA" id="ARBA00022741"/>
    </source>
</evidence>
<gene>
    <name evidence="8" type="primary">tilS</name>
    <name evidence="10" type="ORF">SAMN02745205_01141</name>
</gene>
<dbReference type="PANTHER" id="PTHR43033">
    <property type="entry name" value="TRNA(ILE)-LYSIDINE SYNTHASE-RELATED"/>
    <property type="match status" value="1"/>
</dbReference>
<keyword evidence="3 8" id="KW-0436">Ligase</keyword>
<organism evidence="10 11">
    <name type="scientific">Porphyromonas cangingivalis</name>
    <dbReference type="NCBI Taxonomy" id="36874"/>
    <lineage>
        <taxon>Bacteria</taxon>
        <taxon>Pseudomonadati</taxon>
        <taxon>Bacteroidota</taxon>
        <taxon>Bacteroidia</taxon>
        <taxon>Bacteroidales</taxon>
        <taxon>Porphyromonadaceae</taxon>
        <taxon>Porphyromonas</taxon>
    </lineage>
</organism>
<dbReference type="SMART" id="SM00977">
    <property type="entry name" value="TilS_C"/>
    <property type="match status" value="1"/>
</dbReference>
<comment type="similarity">
    <text evidence="8">Belongs to the tRNA(Ile)-lysidine synthase family.</text>
</comment>
<evidence type="ECO:0000256" key="1">
    <source>
        <dbReference type="ARBA" id="ARBA00004496"/>
    </source>
</evidence>
<dbReference type="SUPFAM" id="SSF52402">
    <property type="entry name" value="Adenine nucleotide alpha hydrolases-like"/>
    <property type="match status" value="1"/>
</dbReference>
<dbReference type="Pfam" id="PF01171">
    <property type="entry name" value="ATP_bind_3"/>
    <property type="match status" value="1"/>
</dbReference>
<dbReference type="EC" id="6.3.4.19" evidence="8"/>
<name>A0A1T4LGA0_PORCN</name>
<evidence type="ECO:0000256" key="7">
    <source>
        <dbReference type="ARBA" id="ARBA00048539"/>
    </source>
</evidence>
<dbReference type="CDD" id="cd01992">
    <property type="entry name" value="TilS_N"/>
    <property type="match status" value="1"/>
</dbReference>
<dbReference type="GO" id="GO:0005524">
    <property type="term" value="F:ATP binding"/>
    <property type="evidence" value="ECO:0007669"/>
    <property type="project" value="UniProtKB-UniRule"/>
</dbReference>
<dbReference type="InterPro" id="IPR012094">
    <property type="entry name" value="tRNA_Ile_lys_synt"/>
</dbReference>
<dbReference type="RefSeq" id="WP_025837672.1">
    <property type="nucleotide sequence ID" value="NZ_FUWL01000007.1"/>
</dbReference>
<protein>
    <recommendedName>
        <fullName evidence="8">tRNA(Ile)-lysidine synthase</fullName>
        <ecNumber evidence="8">6.3.4.19</ecNumber>
    </recommendedName>
    <alternativeName>
        <fullName evidence="8">tRNA(Ile)-2-lysyl-cytidine synthase</fullName>
    </alternativeName>
    <alternativeName>
        <fullName evidence="8">tRNA(Ile)-lysidine synthetase</fullName>
    </alternativeName>
</protein>
<comment type="subcellular location">
    <subcellularLocation>
        <location evidence="1 8">Cytoplasm</location>
    </subcellularLocation>
</comment>
<comment type="catalytic activity">
    <reaction evidence="7 8">
        <text>cytidine(34) in tRNA(Ile2) + L-lysine + ATP = lysidine(34) in tRNA(Ile2) + AMP + diphosphate + H(+)</text>
        <dbReference type="Rhea" id="RHEA:43744"/>
        <dbReference type="Rhea" id="RHEA-COMP:10625"/>
        <dbReference type="Rhea" id="RHEA-COMP:10670"/>
        <dbReference type="ChEBI" id="CHEBI:15378"/>
        <dbReference type="ChEBI" id="CHEBI:30616"/>
        <dbReference type="ChEBI" id="CHEBI:32551"/>
        <dbReference type="ChEBI" id="CHEBI:33019"/>
        <dbReference type="ChEBI" id="CHEBI:82748"/>
        <dbReference type="ChEBI" id="CHEBI:83665"/>
        <dbReference type="ChEBI" id="CHEBI:456215"/>
        <dbReference type="EC" id="6.3.4.19"/>
    </reaction>
</comment>
<dbReference type="NCBIfam" id="TIGR02432">
    <property type="entry name" value="lysidine_TilS_N"/>
    <property type="match status" value="1"/>
</dbReference>
<evidence type="ECO:0000259" key="9">
    <source>
        <dbReference type="SMART" id="SM00977"/>
    </source>
</evidence>
<sequence length="451" mass="51264">MFDNIIQEIRQMLSGHDTVIVGLSGGADSMALMSLLSVAKCVKIVAAHCNFHLRGQESDRDMAFVEKMMGQHWEEHDFEVKDFDTIAYSKSKAISIEMAARALRYEWFEDLRQKYGASLIVVGHHLNDQIETVLLNLIRGTGGAGLTGMDVLSGNVYRPLLNVTREQILDYLHEVNIDFVIDSTNDDEAYRRNLLRSKVVPLFTQLNPNFYNRMSRSIDAFRSEQALIEDQVQALEKEVYDVKADMLDLDKAESYPHARLLLFRILQKRGFSSSVIDDILLDVHRESAIFLSVDKSLKSELFRGKLFFAKNCGDIHTELSLSLPFNVQTSTPIGSFYWGTEVKDSDLTLRFTLPKRTETLQLRYATPEDRFRPYGMKKGQKKVFTYLKEQGLPPMYRGCVPVLTFQGQIVAVMPFQIDDRFALTSGSGDTYILSFGPISSSFSGLLELLKR</sequence>
<dbReference type="InterPro" id="IPR012795">
    <property type="entry name" value="tRNA_Ile_lys_synt_N"/>
</dbReference>
<comment type="function">
    <text evidence="8">Ligates lysine onto the cytidine present at position 34 of the AUA codon-specific tRNA(Ile) that contains the anticodon CAU, in an ATP-dependent manner. Cytidine is converted to lysidine, thus changing the amino acid specificity of the tRNA from methionine to isoleucine.</text>
</comment>
<comment type="domain">
    <text evidence="8">The N-terminal region contains the highly conserved SGGXDS motif, predicted to be a P-loop motif involved in ATP binding.</text>
</comment>